<comment type="subcellular location">
    <subcellularLocation>
        <location evidence="1">Membrane</location>
    </subcellularLocation>
</comment>
<evidence type="ECO:0000256" key="4">
    <source>
        <dbReference type="ARBA" id="ARBA00023136"/>
    </source>
</evidence>
<dbReference type="InterPro" id="IPR017452">
    <property type="entry name" value="GPCR_Rhodpsn_7TM"/>
</dbReference>
<feature type="transmembrane region" description="Helical" evidence="5">
    <location>
        <begin position="24"/>
        <end position="46"/>
    </location>
</feature>
<evidence type="ECO:0000256" key="3">
    <source>
        <dbReference type="ARBA" id="ARBA00022989"/>
    </source>
</evidence>
<reference evidence="7 8" key="2">
    <citation type="submission" date="2018-11" db="EMBL/GenBank/DDBJ databases">
        <authorList>
            <consortium name="Pathogen Informatics"/>
        </authorList>
    </citation>
    <scope>NUCLEOTIDE SEQUENCE [LARGE SCALE GENOMIC DNA]</scope>
</reference>
<protein>
    <submittedName>
        <fullName evidence="9">G_PROTEIN_RECEP_F1_2 domain-containing protein</fullName>
    </submittedName>
</protein>
<keyword evidence="4 5" id="KW-0472">Membrane</keyword>
<keyword evidence="2 5" id="KW-0812">Transmembrane</keyword>
<name>A0A0R3QMB0_9BILA</name>
<feature type="transmembrane region" description="Helical" evidence="5">
    <location>
        <begin position="148"/>
        <end position="167"/>
    </location>
</feature>
<evidence type="ECO:0000256" key="5">
    <source>
        <dbReference type="SAM" id="Phobius"/>
    </source>
</evidence>
<evidence type="ECO:0000313" key="8">
    <source>
        <dbReference type="Proteomes" id="UP000280834"/>
    </source>
</evidence>
<dbReference type="InterPro" id="IPR052954">
    <property type="entry name" value="GPCR-Ligand_Int"/>
</dbReference>
<proteinExistence type="predicted"/>
<dbReference type="Gene3D" id="1.20.1070.10">
    <property type="entry name" value="Rhodopsin 7-helix transmembrane proteins"/>
    <property type="match status" value="1"/>
</dbReference>
<dbReference type="PANTHER" id="PTHR46641">
    <property type="entry name" value="FMRFAMIDE RECEPTOR-RELATED"/>
    <property type="match status" value="1"/>
</dbReference>
<keyword evidence="8" id="KW-1185">Reference proteome</keyword>
<keyword evidence="3 5" id="KW-1133">Transmembrane helix</keyword>
<accession>A0A0R3QMB0</accession>
<evidence type="ECO:0000259" key="6">
    <source>
        <dbReference type="PROSITE" id="PS50262"/>
    </source>
</evidence>
<dbReference type="WBParaSite" id="BTMF_0000884501-mRNA-1">
    <property type="protein sequence ID" value="BTMF_0000884501-mRNA-1"/>
    <property type="gene ID" value="BTMF_0000884501"/>
</dbReference>
<gene>
    <name evidence="7" type="ORF">BTMF_LOCUS6896</name>
</gene>
<evidence type="ECO:0000256" key="2">
    <source>
        <dbReference type="ARBA" id="ARBA00022692"/>
    </source>
</evidence>
<evidence type="ECO:0000256" key="1">
    <source>
        <dbReference type="ARBA" id="ARBA00004370"/>
    </source>
</evidence>
<dbReference type="PROSITE" id="PS50262">
    <property type="entry name" value="G_PROTEIN_RECEP_F1_2"/>
    <property type="match status" value="1"/>
</dbReference>
<evidence type="ECO:0000313" key="7">
    <source>
        <dbReference type="EMBL" id="VDO22975.1"/>
    </source>
</evidence>
<feature type="domain" description="G-protein coupled receptors family 1 profile" evidence="6">
    <location>
        <begin position="6"/>
        <end position="175"/>
    </location>
</feature>
<dbReference type="Proteomes" id="UP000280834">
    <property type="component" value="Unassembled WGS sequence"/>
</dbReference>
<organism evidence="9">
    <name type="scientific">Brugia timori</name>
    <dbReference type="NCBI Taxonomy" id="42155"/>
    <lineage>
        <taxon>Eukaryota</taxon>
        <taxon>Metazoa</taxon>
        <taxon>Ecdysozoa</taxon>
        <taxon>Nematoda</taxon>
        <taxon>Chromadorea</taxon>
        <taxon>Rhabditida</taxon>
        <taxon>Spirurina</taxon>
        <taxon>Spiruromorpha</taxon>
        <taxon>Filarioidea</taxon>
        <taxon>Onchocercidae</taxon>
        <taxon>Brugia</taxon>
    </lineage>
</organism>
<sequence length="175" mass="20503">MFGLCANITSIRIFTHRFMFSSSINWYLAILSSSDTLILFSAFFVLSLPRLGEYAKTWSATRFRFLFENFIDQVDFYSLPSFKMACVLDLFACRFYWVAPYMYGLMTLAQTIRQVFFVWMTTGMSVHRYIGVCLPFKTSTLLKTARVRIFILSLLGFSLLFNITRFFETNDKNIN</sequence>
<reference evidence="9" key="1">
    <citation type="submission" date="2017-02" db="UniProtKB">
        <authorList>
            <consortium name="WormBaseParasite"/>
        </authorList>
    </citation>
    <scope>IDENTIFICATION</scope>
</reference>
<dbReference type="STRING" id="42155.A0A0R3QMB0"/>
<evidence type="ECO:0000313" key="9">
    <source>
        <dbReference type="WBParaSite" id="BTMF_0000884501-mRNA-1"/>
    </source>
</evidence>
<dbReference type="SUPFAM" id="SSF81321">
    <property type="entry name" value="Family A G protein-coupled receptor-like"/>
    <property type="match status" value="1"/>
</dbReference>
<dbReference type="PANTHER" id="PTHR46641:SF1">
    <property type="entry name" value="G-PROTEIN COUPLED RECEPTORS FAMILY 1 PROFILE DOMAIN-CONTAINING PROTEIN"/>
    <property type="match status" value="1"/>
</dbReference>
<dbReference type="AlphaFoldDB" id="A0A0R3QMB0"/>
<dbReference type="EMBL" id="UZAG01015739">
    <property type="protein sequence ID" value="VDO22975.1"/>
    <property type="molecule type" value="Genomic_DNA"/>
</dbReference>
<dbReference type="GO" id="GO:0016020">
    <property type="term" value="C:membrane"/>
    <property type="evidence" value="ECO:0007669"/>
    <property type="project" value="UniProtKB-SubCell"/>
</dbReference>